<dbReference type="InterPro" id="IPR003959">
    <property type="entry name" value="ATPase_AAA_core"/>
</dbReference>
<feature type="domain" description="AAA+ ATPase At3g28540-like C-terminal" evidence="8">
    <location>
        <begin position="405"/>
        <end position="473"/>
    </location>
</feature>
<dbReference type="InterPro" id="IPR027417">
    <property type="entry name" value="P-loop_NTPase"/>
</dbReference>
<dbReference type="InterPro" id="IPR025753">
    <property type="entry name" value="AAA_N_dom"/>
</dbReference>
<accession>A0A8J4R4B9</accession>
<dbReference type="GO" id="GO:0016887">
    <property type="term" value="F:ATP hydrolysis activity"/>
    <property type="evidence" value="ECO:0007669"/>
    <property type="project" value="InterPro"/>
</dbReference>
<feature type="domain" description="AAA-type ATPase N-terminal" evidence="7">
    <location>
        <begin position="120"/>
        <end position="186"/>
    </location>
</feature>
<comment type="caution">
    <text evidence="9">The sequence shown here is derived from an EMBL/GenBank/DDBJ whole genome shotgun (WGS) entry which is preliminary data.</text>
</comment>
<sequence length="477" mass="55279">MAVFLHQRLNHVFTSGERYRRASQEHEPVKQRRTGEENSFIPQYWNRSKSPPISSIGGERNRRRNRRYCYSYRGFGRGDWETTLPSDHVSNHVFSKGDAYIIDNIVLSLCLHYCLCDASKIHENCGIGTNQIYEAATIYLRTKISDSTERLKVSKTIRQKKSTIDVVTGEEITDCFENIKLKWKFSEKGENRHDRQKFIELSFDKKFKNVVLDSYLPYVITTSETIKEEEKEVRLYSRDCRNCDDERYSGWGSINLEHPATFEKLAMDPEVKKMIKDDLDRFVRRKELYKKVGKAWKRGYLLYGPPDIYSDSELRRILLSTSNRSILVIEDIDCSAELEDRGEEDNSRNSSSKFTLSGLLNIIDGLWSSCGDERIIVFTTNHKDRLDPALLRPGRMDMHLHMSYCTMDGFKLLASNYLGINGDHRLFKEIEGLLENAEVTPAEIAEELLKSDGNDVALEGLVKFLEQKRLEDAKSEV</sequence>
<keyword evidence="4" id="KW-0067">ATP-binding</keyword>
<evidence type="ECO:0000259" key="8">
    <source>
        <dbReference type="Pfam" id="PF25568"/>
    </source>
</evidence>
<reference evidence="9" key="1">
    <citation type="submission" date="2020-03" db="EMBL/GenBank/DDBJ databases">
        <title>Castanea mollissima Vanexum genome sequencing.</title>
        <authorList>
            <person name="Staton M."/>
        </authorList>
    </citation>
    <scope>NUCLEOTIDE SEQUENCE</scope>
    <source>
        <tissue evidence="9">Leaf</tissue>
    </source>
</reference>
<keyword evidence="10" id="KW-1185">Reference proteome</keyword>
<proteinExistence type="inferred from homology"/>
<dbReference type="GO" id="GO:0005524">
    <property type="term" value="F:ATP binding"/>
    <property type="evidence" value="ECO:0007669"/>
    <property type="project" value="UniProtKB-KW"/>
</dbReference>
<dbReference type="EMBL" id="JRKL02001165">
    <property type="protein sequence ID" value="KAF3965601.1"/>
    <property type="molecule type" value="Genomic_DNA"/>
</dbReference>
<evidence type="ECO:0000313" key="10">
    <source>
        <dbReference type="Proteomes" id="UP000737018"/>
    </source>
</evidence>
<dbReference type="Pfam" id="PF25568">
    <property type="entry name" value="AAA_lid_At3g28540"/>
    <property type="match status" value="1"/>
</dbReference>
<dbReference type="PROSITE" id="PS00674">
    <property type="entry name" value="AAA"/>
    <property type="match status" value="1"/>
</dbReference>
<dbReference type="Pfam" id="PF14363">
    <property type="entry name" value="AAA_assoc"/>
    <property type="match status" value="1"/>
</dbReference>
<dbReference type="SUPFAM" id="SSF52540">
    <property type="entry name" value="P-loop containing nucleoside triphosphate hydrolases"/>
    <property type="match status" value="1"/>
</dbReference>
<protein>
    <submittedName>
        <fullName evidence="9">Uncharacterized protein</fullName>
    </submittedName>
</protein>
<name>A0A8J4R4B9_9ROSI</name>
<dbReference type="InterPro" id="IPR058017">
    <property type="entry name" value="At3g28540-like_C"/>
</dbReference>
<dbReference type="OrthoDB" id="10251412at2759"/>
<gene>
    <name evidence="9" type="ORF">CMV_010226</name>
</gene>
<evidence type="ECO:0000256" key="1">
    <source>
        <dbReference type="ARBA" id="ARBA00001946"/>
    </source>
</evidence>
<organism evidence="9 10">
    <name type="scientific">Castanea mollissima</name>
    <name type="common">Chinese chestnut</name>
    <dbReference type="NCBI Taxonomy" id="60419"/>
    <lineage>
        <taxon>Eukaryota</taxon>
        <taxon>Viridiplantae</taxon>
        <taxon>Streptophyta</taxon>
        <taxon>Embryophyta</taxon>
        <taxon>Tracheophyta</taxon>
        <taxon>Spermatophyta</taxon>
        <taxon>Magnoliopsida</taxon>
        <taxon>eudicotyledons</taxon>
        <taxon>Gunneridae</taxon>
        <taxon>Pentapetalae</taxon>
        <taxon>rosids</taxon>
        <taxon>fabids</taxon>
        <taxon>Fagales</taxon>
        <taxon>Fagaceae</taxon>
        <taxon>Castanea</taxon>
    </lineage>
</organism>
<keyword evidence="4" id="KW-0547">Nucleotide-binding</keyword>
<dbReference type="Proteomes" id="UP000737018">
    <property type="component" value="Unassembled WGS sequence"/>
</dbReference>
<feature type="compositionally biased region" description="Basic and acidic residues" evidence="5">
    <location>
        <begin position="17"/>
        <end position="36"/>
    </location>
</feature>
<dbReference type="Gene3D" id="6.10.280.40">
    <property type="match status" value="1"/>
</dbReference>
<evidence type="ECO:0000256" key="3">
    <source>
        <dbReference type="ARBA" id="ARBA00022842"/>
    </source>
</evidence>
<comment type="similarity">
    <text evidence="4">Belongs to the AAA ATPase family.</text>
</comment>
<feature type="region of interest" description="Disordered" evidence="5">
    <location>
        <begin position="16"/>
        <end position="36"/>
    </location>
</feature>
<evidence type="ECO:0000256" key="2">
    <source>
        <dbReference type="ARBA" id="ARBA00022801"/>
    </source>
</evidence>
<keyword evidence="2" id="KW-0378">Hydrolase</keyword>
<comment type="cofactor">
    <cofactor evidence="1">
        <name>Mg(2+)</name>
        <dbReference type="ChEBI" id="CHEBI:18420"/>
    </cofactor>
</comment>
<dbReference type="InterPro" id="IPR050747">
    <property type="entry name" value="Mitochondrial_chaperone_BCS1"/>
</dbReference>
<dbReference type="Pfam" id="PF00004">
    <property type="entry name" value="AAA"/>
    <property type="match status" value="1"/>
</dbReference>
<evidence type="ECO:0000256" key="4">
    <source>
        <dbReference type="RuleBase" id="RU003651"/>
    </source>
</evidence>
<evidence type="ECO:0000259" key="7">
    <source>
        <dbReference type="Pfam" id="PF14363"/>
    </source>
</evidence>
<dbReference type="Gene3D" id="3.40.50.300">
    <property type="entry name" value="P-loop containing nucleotide triphosphate hydrolases"/>
    <property type="match status" value="2"/>
</dbReference>
<evidence type="ECO:0000313" key="9">
    <source>
        <dbReference type="EMBL" id="KAF3965601.1"/>
    </source>
</evidence>
<dbReference type="InterPro" id="IPR003960">
    <property type="entry name" value="ATPase_AAA_CS"/>
</dbReference>
<dbReference type="PANTHER" id="PTHR23070">
    <property type="entry name" value="BCS1 AAA-TYPE ATPASE"/>
    <property type="match status" value="1"/>
</dbReference>
<feature type="domain" description="ATPase AAA-type core" evidence="6">
    <location>
        <begin position="313"/>
        <end position="403"/>
    </location>
</feature>
<evidence type="ECO:0000256" key="5">
    <source>
        <dbReference type="SAM" id="MobiDB-lite"/>
    </source>
</evidence>
<keyword evidence="3" id="KW-0460">Magnesium</keyword>
<evidence type="ECO:0000259" key="6">
    <source>
        <dbReference type="Pfam" id="PF00004"/>
    </source>
</evidence>
<dbReference type="AlphaFoldDB" id="A0A8J4R4B9"/>